<evidence type="ECO:0000313" key="2">
    <source>
        <dbReference type="EMBL" id="CAE0720334.1"/>
    </source>
</evidence>
<dbReference type="AlphaFoldDB" id="A0A6U9ZRW0"/>
<protein>
    <submittedName>
        <fullName evidence="3">Uncharacterized protein</fullName>
    </submittedName>
</protein>
<proteinExistence type="predicted"/>
<feature type="region of interest" description="Disordered" evidence="1">
    <location>
        <begin position="73"/>
        <end position="101"/>
    </location>
</feature>
<gene>
    <name evidence="2" type="ORF">PAUS00366_LOCUS13088</name>
    <name evidence="3" type="ORF">PAUS00366_LOCUS13089</name>
</gene>
<organism evidence="3">
    <name type="scientific">Pseudo-nitzschia australis</name>
    <dbReference type="NCBI Taxonomy" id="44445"/>
    <lineage>
        <taxon>Eukaryota</taxon>
        <taxon>Sar</taxon>
        <taxon>Stramenopiles</taxon>
        <taxon>Ochrophyta</taxon>
        <taxon>Bacillariophyta</taxon>
        <taxon>Bacillariophyceae</taxon>
        <taxon>Bacillariophycidae</taxon>
        <taxon>Bacillariales</taxon>
        <taxon>Bacillariaceae</taxon>
        <taxon>Pseudo-nitzschia</taxon>
    </lineage>
</organism>
<name>A0A6U9ZRW0_9STRA</name>
<evidence type="ECO:0000256" key="1">
    <source>
        <dbReference type="SAM" id="MobiDB-lite"/>
    </source>
</evidence>
<evidence type="ECO:0000313" key="3">
    <source>
        <dbReference type="EMBL" id="CAE0720335.1"/>
    </source>
</evidence>
<feature type="compositionally biased region" description="Polar residues" evidence="1">
    <location>
        <begin position="81"/>
        <end position="101"/>
    </location>
</feature>
<dbReference type="EMBL" id="HBIX01018336">
    <property type="protein sequence ID" value="CAE0720335.1"/>
    <property type="molecule type" value="Transcribed_RNA"/>
</dbReference>
<dbReference type="EMBL" id="HBIX01018335">
    <property type="protein sequence ID" value="CAE0720334.1"/>
    <property type="molecule type" value="Transcribed_RNA"/>
</dbReference>
<accession>A0A6U9ZRW0</accession>
<reference evidence="3" key="1">
    <citation type="submission" date="2021-01" db="EMBL/GenBank/DDBJ databases">
        <authorList>
            <person name="Corre E."/>
            <person name="Pelletier E."/>
            <person name="Niang G."/>
            <person name="Scheremetjew M."/>
            <person name="Finn R."/>
            <person name="Kale V."/>
            <person name="Holt S."/>
            <person name="Cochrane G."/>
            <person name="Meng A."/>
            <person name="Brown T."/>
            <person name="Cohen L."/>
        </authorList>
    </citation>
    <scope>NUCLEOTIDE SEQUENCE</scope>
    <source>
        <strain evidence="3">10249 10 AB</strain>
    </source>
</reference>
<sequence>MSGWHRLELAAVDLFDVQKDLYAVTLMEIYQPPQLTAIEMRRPKQVRIHLGIMWLSKIYTIDGKKIRCHISKHQKNEQEYKSTPSKPYQPKPNTASWSILD</sequence>